<feature type="compositionally biased region" description="Low complexity" evidence="1">
    <location>
        <begin position="287"/>
        <end position="305"/>
    </location>
</feature>
<protein>
    <submittedName>
        <fullName evidence="2">Uncharacterized protein</fullName>
    </submittedName>
</protein>
<dbReference type="InterPro" id="IPR005514">
    <property type="entry name" value="DUF316"/>
</dbReference>
<accession>G0PJW1</accession>
<keyword evidence="3" id="KW-1185">Reference proteome</keyword>
<proteinExistence type="predicted"/>
<feature type="region of interest" description="Disordered" evidence="1">
    <location>
        <begin position="287"/>
        <end position="315"/>
    </location>
</feature>
<dbReference type="STRING" id="135651.G0PJW1"/>
<dbReference type="InParanoid" id="G0PJW1"/>
<gene>
    <name evidence="2" type="ORF">CAEBREN_21146</name>
</gene>
<evidence type="ECO:0000313" key="3">
    <source>
        <dbReference type="Proteomes" id="UP000008068"/>
    </source>
</evidence>
<dbReference type="Proteomes" id="UP000008068">
    <property type="component" value="Unassembled WGS sequence"/>
</dbReference>
<organism evidence="3">
    <name type="scientific">Caenorhabditis brenneri</name>
    <name type="common">Nematode worm</name>
    <dbReference type="NCBI Taxonomy" id="135651"/>
    <lineage>
        <taxon>Eukaryota</taxon>
        <taxon>Metazoa</taxon>
        <taxon>Ecdysozoa</taxon>
        <taxon>Nematoda</taxon>
        <taxon>Chromadorea</taxon>
        <taxon>Rhabditida</taxon>
        <taxon>Rhabditina</taxon>
        <taxon>Rhabditomorpha</taxon>
        <taxon>Rhabditoidea</taxon>
        <taxon>Rhabditidae</taxon>
        <taxon>Peloderinae</taxon>
        <taxon>Caenorhabditis</taxon>
    </lineage>
</organism>
<feature type="region of interest" description="Disordered" evidence="1">
    <location>
        <begin position="234"/>
        <end position="274"/>
    </location>
</feature>
<name>G0PJW1_CAEBE</name>
<feature type="region of interest" description="Disordered" evidence="1">
    <location>
        <begin position="166"/>
        <end position="200"/>
    </location>
</feature>
<sequence length="590" mass="65151">MAIPVNAWIPHFCESEPEDRTPMIIEVAEDMSKSNGIMCVAGNDAPSVRRFSWAQMYVLRDEDGLNKWNVQIMSISQELYSISNNDIFTDNSDYSGLLFQSVNGAKYLVGYRDSRSEDPLQFHRISWFSDEICKLTGICEAKNQPQVTLEVPSIIESTESMELEETTPGYSEVPSTVSAEPNCSTSEGAMTPGVPSEEPEAMLTTNGGSEVLSTVSPGAGLSSRTGTSVLRTTVTLATSPTKGNESEAVETTPGDSEDPKTSTVPSRPGPFTVPTVKATVLPVRTTVTRSTTTPAATTTPSTRNRSPPPKRTRKPIIPYPEEALYDYEESLQVPNEELASLKFRTIGCFDPNHSQEKSCQEATPVNAYLLNFCDQVSPDIKYTPMIVEVEASSSGKSKDLIGNDLCLMGSESDVKKGDQVKAHSLDDVKGFGDTILWVTQSDFKLIWVPNIPDVSRYGGPLLNMDKWRVKLIGYSDSDDTLSDTTRPFFQMSWFADEICRLAGICEESEYSEELPGPVGSATKKPRKLRKHTTPYPGESVYDYEEYGEVREEGDKDYFGVWAENSGRRGGGSLDWEWMIWMVLFGGMNGF</sequence>
<dbReference type="EMBL" id="GL380761">
    <property type="protein sequence ID" value="EGT60325.1"/>
    <property type="molecule type" value="Genomic_DNA"/>
</dbReference>
<feature type="compositionally biased region" description="Polar residues" evidence="1">
    <location>
        <begin position="234"/>
        <end position="243"/>
    </location>
</feature>
<dbReference type="Pfam" id="PF03761">
    <property type="entry name" value="DUF316"/>
    <property type="match status" value="2"/>
</dbReference>
<dbReference type="AlphaFoldDB" id="G0PJW1"/>
<evidence type="ECO:0000256" key="1">
    <source>
        <dbReference type="SAM" id="MobiDB-lite"/>
    </source>
</evidence>
<dbReference type="PANTHER" id="PTHR34005:SF1">
    <property type="entry name" value="PROTEIN CBG15054"/>
    <property type="match status" value="1"/>
</dbReference>
<dbReference type="HOGENOM" id="CLU_462504_0_0_1"/>
<evidence type="ECO:0000313" key="2">
    <source>
        <dbReference type="EMBL" id="EGT60325.1"/>
    </source>
</evidence>
<dbReference type="PANTHER" id="PTHR34005">
    <property type="entry name" value="PROTEIN CBG15054-RELATED"/>
    <property type="match status" value="1"/>
</dbReference>
<feature type="compositionally biased region" description="Polar residues" evidence="1">
    <location>
        <begin position="173"/>
        <end position="188"/>
    </location>
</feature>
<reference evidence="3" key="1">
    <citation type="submission" date="2011-07" db="EMBL/GenBank/DDBJ databases">
        <authorList>
            <consortium name="Caenorhabditis brenneri Sequencing and Analysis Consortium"/>
            <person name="Wilson R.K."/>
        </authorList>
    </citation>
    <scope>NUCLEOTIDE SEQUENCE [LARGE SCALE GENOMIC DNA]</scope>
    <source>
        <strain evidence="3">PB2801</strain>
    </source>
</reference>